<sequence length="96" mass="10712">MHAAKHTQRIIFYIISFLSSAPLSPLPFASNIPQWTSLSINRHMYHPTRAVTPQSPSPTPLGLRSRGKSSKNFAPMETPSRDPKRTKGKVVLFVAK</sequence>
<feature type="region of interest" description="Disordered" evidence="1">
    <location>
        <begin position="48"/>
        <end position="89"/>
    </location>
</feature>
<proteinExistence type="predicted"/>
<evidence type="ECO:0000256" key="1">
    <source>
        <dbReference type="SAM" id="MobiDB-lite"/>
    </source>
</evidence>
<dbReference type="Proteomes" id="UP000235786">
    <property type="component" value="Unassembled WGS sequence"/>
</dbReference>
<keyword evidence="3" id="KW-1185">Reference proteome</keyword>
<organism evidence="2 3">
    <name type="scientific">Hyaloscypha variabilis (strain UAMH 11265 / GT02V1 / F)</name>
    <name type="common">Meliniomyces variabilis</name>
    <dbReference type="NCBI Taxonomy" id="1149755"/>
    <lineage>
        <taxon>Eukaryota</taxon>
        <taxon>Fungi</taxon>
        <taxon>Dikarya</taxon>
        <taxon>Ascomycota</taxon>
        <taxon>Pezizomycotina</taxon>
        <taxon>Leotiomycetes</taxon>
        <taxon>Helotiales</taxon>
        <taxon>Hyaloscyphaceae</taxon>
        <taxon>Hyaloscypha</taxon>
        <taxon>Hyaloscypha variabilis</taxon>
    </lineage>
</organism>
<reference evidence="2 3" key="1">
    <citation type="submission" date="2016-04" db="EMBL/GenBank/DDBJ databases">
        <title>A degradative enzymes factory behind the ericoid mycorrhizal symbiosis.</title>
        <authorList>
            <consortium name="DOE Joint Genome Institute"/>
            <person name="Martino E."/>
            <person name="Morin E."/>
            <person name="Grelet G."/>
            <person name="Kuo A."/>
            <person name="Kohler A."/>
            <person name="Daghino S."/>
            <person name="Barry K."/>
            <person name="Choi C."/>
            <person name="Cichocki N."/>
            <person name="Clum A."/>
            <person name="Copeland A."/>
            <person name="Hainaut M."/>
            <person name="Haridas S."/>
            <person name="Labutti K."/>
            <person name="Lindquist E."/>
            <person name="Lipzen A."/>
            <person name="Khouja H.-R."/>
            <person name="Murat C."/>
            <person name="Ohm R."/>
            <person name="Olson A."/>
            <person name="Spatafora J."/>
            <person name="Veneault-Fourrey C."/>
            <person name="Henrissat B."/>
            <person name="Grigoriev I."/>
            <person name="Martin F."/>
            <person name="Perotto S."/>
        </authorList>
    </citation>
    <scope>NUCLEOTIDE SEQUENCE [LARGE SCALE GENOMIC DNA]</scope>
    <source>
        <strain evidence="2 3">F</strain>
    </source>
</reference>
<dbReference type="AlphaFoldDB" id="A0A2J6QW08"/>
<evidence type="ECO:0000313" key="3">
    <source>
        <dbReference type="Proteomes" id="UP000235786"/>
    </source>
</evidence>
<evidence type="ECO:0000313" key="2">
    <source>
        <dbReference type="EMBL" id="PMD30429.1"/>
    </source>
</evidence>
<accession>A0A2J6QW08</accession>
<protein>
    <submittedName>
        <fullName evidence="2">Uncharacterized protein</fullName>
    </submittedName>
</protein>
<gene>
    <name evidence="2" type="ORF">L207DRAFT_226676</name>
</gene>
<name>A0A2J6QW08_HYAVF</name>
<dbReference type="EMBL" id="KZ613967">
    <property type="protein sequence ID" value="PMD30429.1"/>
    <property type="molecule type" value="Genomic_DNA"/>
</dbReference>